<dbReference type="EMBL" id="CP019791">
    <property type="protein sequence ID" value="AQT67349.1"/>
    <property type="molecule type" value="Genomic_DNA"/>
</dbReference>
<evidence type="ECO:0000313" key="2">
    <source>
        <dbReference type="EMBL" id="AQT67349.1"/>
    </source>
</evidence>
<organism evidence="2 3">
    <name type="scientific">Anaerohalosphaera lusitana</name>
    <dbReference type="NCBI Taxonomy" id="1936003"/>
    <lineage>
        <taxon>Bacteria</taxon>
        <taxon>Pseudomonadati</taxon>
        <taxon>Planctomycetota</taxon>
        <taxon>Phycisphaerae</taxon>
        <taxon>Sedimentisphaerales</taxon>
        <taxon>Anaerohalosphaeraceae</taxon>
        <taxon>Anaerohalosphaera</taxon>
    </lineage>
</organism>
<protein>
    <submittedName>
        <fullName evidence="2">Uncharacterized protein</fullName>
    </submittedName>
</protein>
<evidence type="ECO:0000256" key="1">
    <source>
        <dbReference type="SAM" id="Phobius"/>
    </source>
</evidence>
<gene>
    <name evidence="2" type="ORF">STSP2_00493</name>
</gene>
<keyword evidence="1" id="KW-1133">Transmembrane helix</keyword>
<name>A0A1U9NHG2_9BACT</name>
<dbReference type="RefSeq" id="WP_146659519.1">
    <property type="nucleotide sequence ID" value="NZ_CP019791.1"/>
</dbReference>
<evidence type="ECO:0000313" key="3">
    <source>
        <dbReference type="Proteomes" id="UP000189674"/>
    </source>
</evidence>
<proteinExistence type="predicted"/>
<dbReference type="STRING" id="1936003.STSP2_00493"/>
<dbReference type="KEGG" id="alus:STSP2_00493"/>
<dbReference type="AlphaFoldDB" id="A0A1U9NHG2"/>
<sequence>MKLFAGMSKQRRKDIWELMVFVVLGFGLPVMNWVFMYLAGCELSQEYFMWAGSVLVGLLILPIVGLHFFITQMARAIRKAFKKDWQAAGSACGFVILGIIAAGAWLVFPPGVTPLIGGLERAAEEKLEVESICDWMEKEAEALEARRHIVNQGERPKFIGKLNPAHVFLDKFEGGSVQVKLTWGGPLLHYGYIIGENLSEIDGAKDYERWVVVNDNVIIWTD</sequence>
<dbReference type="Proteomes" id="UP000189674">
    <property type="component" value="Chromosome"/>
</dbReference>
<keyword evidence="1" id="KW-0812">Transmembrane</keyword>
<feature type="transmembrane region" description="Helical" evidence="1">
    <location>
        <begin position="47"/>
        <end position="70"/>
    </location>
</feature>
<feature type="transmembrane region" description="Helical" evidence="1">
    <location>
        <begin position="15"/>
        <end position="35"/>
    </location>
</feature>
<keyword evidence="1" id="KW-0472">Membrane</keyword>
<reference evidence="3" key="1">
    <citation type="submission" date="2017-02" db="EMBL/GenBank/DDBJ databases">
        <title>Comparative genomics and description of representatives of a novel lineage of planctomycetes thriving in anoxic sediments.</title>
        <authorList>
            <person name="Spring S."/>
            <person name="Bunk B."/>
            <person name="Sproer C."/>
        </authorList>
    </citation>
    <scope>NUCLEOTIDE SEQUENCE [LARGE SCALE GENOMIC DNA]</scope>
    <source>
        <strain evidence="3">ST-NAGAB-D1</strain>
    </source>
</reference>
<accession>A0A1U9NHG2</accession>
<keyword evidence="3" id="KW-1185">Reference proteome</keyword>
<feature type="transmembrane region" description="Helical" evidence="1">
    <location>
        <begin position="91"/>
        <end position="108"/>
    </location>
</feature>